<sequence>MRCLGVSPPSPPWACRSSRVARRRMPRLGPSGVRVGLHRALPSQIFFGIHVADLRALQQSVSTSPILQHVRPRRHAAYVANRHVVPRHQREHPRGTVPCNNPIQSNPATNAVCCWCADPDWIRIACGGVDGGWAGVRPPPGPGAADTRRHGRARGLAGGTRCVSLHKYPRACVYSVTYAPYYAYRGGVTTAMTAPMGGGFLQGVGTAFDTGAPNALVRGAILQEETALHISLHSGMRVSVSTDGGAPETADSRGRVGPRFLVQGEIPLVVGVDSADIMASLLRLKREFDSEASHPLRMTFVGAVEAHLIAAEIAASGPWTSPTARSASACQPPPPLSADTATTLLLGHGVTVGLGVSADYDARNARFEMARAALDSNGTMDYATAFALASTNIERAFGVDLGRKMWMIWLFSKEEACLILRARSSARKSAVELF</sequence>
<organism evidence="1 2">
    <name type="scientific">Mycena pura</name>
    <dbReference type="NCBI Taxonomy" id="153505"/>
    <lineage>
        <taxon>Eukaryota</taxon>
        <taxon>Fungi</taxon>
        <taxon>Dikarya</taxon>
        <taxon>Basidiomycota</taxon>
        <taxon>Agaricomycotina</taxon>
        <taxon>Agaricomycetes</taxon>
        <taxon>Agaricomycetidae</taxon>
        <taxon>Agaricales</taxon>
        <taxon>Marasmiineae</taxon>
        <taxon>Mycenaceae</taxon>
        <taxon>Mycena</taxon>
    </lineage>
</organism>
<evidence type="ECO:0000313" key="2">
    <source>
        <dbReference type="Proteomes" id="UP001219525"/>
    </source>
</evidence>
<protein>
    <submittedName>
        <fullName evidence="1">Uncharacterized protein</fullName>
    </submittedName>
</protein>
<reference evidence="1" key="1">
    <citation type="submission" date="2023-03" db="EMBL/GenBank/DDBJ databases">
        <title>Massive genome expansion in bonnet fungi (Mycena s.s.) driven by repeated elements and novel gene families across ecological guilds.</title>
        <authorList>
            <consortium name="Lawrence Berkeley National Laboratory"/>
            <person name="Harder C.B."/>
            <person name="Miyauchi S."/>
            <person name="Viragh M."/>
            <person name="Kuo A."/>
            <person name="Thoen E."/>
            <person name="Andreopoulos B."/>
            <person name="Lu D."/>
            <person name="Skrede I."/>
            <person name="Drula E."/>
            <person name="Henrissat B."/>
            <person name="Morin E."/>
            <person name="Kohler A."/>
            <person name="Barry K."/>
            <person name="LaButti K."/>
            <person name="Morin E."/>
            <person name="Salamov A."/>
            <person name="Lipzen A."/>
            <person name="Mereny Z."/>
            <person name="Hegedus B."/>
            <person name="Baldrian P."/>
            <person name="Stursova M."/>
            <person name="Weitz H."/>
            <person name="Taylor A."/>
            <person name="Grigoriev I.V."/>
            <person name="Nagy L.G."/>
            <person name="Martin F."/>
            <person name="Kauserud H."/>
        </authorList>
    </citation>
    <scope>NUCLEOTIDE SEQUENCE</scope>
    <source>
        <strain evidence="1">9144</strain>
    </source>
</reference>
<keyword evidence="2" id="KW-1185">Reference proteome</keyword>
<dbReference type="EMBL" id="JARJCW010000001">
    <property type="protein sequence ID" value="KAJ7229906.1"/>
    <property type="molecule type" value="Genomic_DNA"/>
</dbReference>
<name>A0AAD6YUL4_9AGAR</name>
<dbReference type="Gene3D" id="3.20.20.140">
    <property type="entry name" value="Metal-dependent hydrolases"/>
    <property type="match status" value="2"/>
</dbReference>
<accession>A0AAD6YUL4</accession>
<dbReference type="Proteomes" id="UP001219525">
    <property type="component" value="Unassembled WGS sequence"/>
</dbReference>
<dbReference type="AlphaFoldDB" id="A0AAD6YUL4"/>
<proteinExistence type="predicted"/>
<gene>
    <name evidence="1" type="ORF">GGX14DRAFT_581603</name>
</gene>
<evidence type="ECO:0000313" key="1">
    <source>
        <dbReference type="EMBL" id="KAJ7229906.1"/>
    </source>
</evidence>
<comment type="caution">
    <text evidence="1">The sequence shown here is derived from an EMBL/GenBank/DDBJ whole genome shotgun (WGS) entry which is preliminary data.</text>
</comment>